<name>K0B7H7_9ARCH</name>
<keyword evidence="11" id="KW-1185">Reference proteome</keyword>
<dbReference type="Gene3D" id="2.60.40.420">
    <property type="entry name" value="Cupredoxins - blue copper proteins"/>
    <property type="match status" value="1"/>
</dbReference>
<evidence type="ECO:0000256" key="5">
    <source>
        <dbReference type="ARBA" id="ARBA00022982"/>
    </source>
</evidence>
<keyword evidence="8" id="KW-0472">Membrane</keyword>
<feature type="transmembrane region" description="Helical" evidence="8">
    <location>
        <begin position="7"/>
        <end position="26"/>
    </location>
</feature>
<gene>
    <name evidence="10" type="ORF">NKOR_07890</name>
</gene>
<dbReference type="InterPro" id="IPR000923">
    <property type="entry name" value="BlueCu_1"/>
</dbReference>
<keyword evidence="4" id="KW-0574">Periplasm</keyword>
<dbReference type="InterPro" id="IPR002386">
    <property type="entry name" value="Amicyanin/Pseudoazurin"/>
</dbReference>
<feature type="domain" description="Blue (type 1) copper" evidence="9">
    <location>
        <begin position="78"/>
        <end position="154"/>
    </location>
</feature>
<dbReference type="RefSeq" id="WP_014963818.1">
    <property type="nucleotide sequence ID" value="NC_018655.1"/>
</dbReference>
<feature type="binding site" evidence="7">
    <location>
        <position position="102"/>
    </location>
    <ligand>
        <name>Cu cation</name>
        <dbReference type="ChEBI" id="CHEBI:23378"/>
    </ligand>
</feature>
<keyword evidence="3 7" id="KW-0479">Metal-binding</keyword>
<keyword evidence="8" id="KW-1133">Transmembrane helix</keyword>
<accession>K0B7H7</accession>
<keyword evidence="6 7" id="KW-0186">Copper</keyword>
<feature type="binding site" evidence="7">
    <location>
        <position position="141"/>
    </location>
    <ligand>
        <name>Cu cation</name>
        <dbReference type="ChEBI" id="CHEBI:23378"/>
    </ligand>
</feature>
<evidence type="ECO:0000313" key="10">
    <source>
        <dbReference type="EMBL" id="AFS81439.1"/>
    </source>
</evidence>
<keyword evidence="2" id="KW-0813">Transport</keyword>
<proteinExistence type="predicted"/>
<dbReference type="PRINTS" id="PR00155">
    <property type="entry name" value="AMICYANIN"/>
</dbReference>
<feature type="binding site" evidence="7">
    <location>
        <position position="144"/>
    </location>
    <ligand>
        <name>Cu cation</name>
        <dbReference type="ChEBI" id="CHEBI:23378"/>
    </ligand>
</feature>
<dbReference type="EMBL" id="CP003842">
    <property type="protein sequence ID" value="AFS81439.1"/>
    <property type="molecule type" value="Genomic_DNA"/>
</dbReference>
<dbReference type="PATRIC" id="fig|1229908.8.peg.1711"/>
<dbReference type="GO" id="GO:0042597">
    <property type="term" value="C:periplasmic space"/>
    <property type="evidence" value="ECO:0007669"/>
    <property type="project" value="UniProtKB-SubCell"/>
</dbReference>
<evidence type="ECO:0000256" key="6">
    <source>
        <dbReference type="ARBA" id="ARBA00023008"/>
    </source>
</evidence>
<comment type="cofactor">
    <cofactor evidence="7">
        <name>Cu cation</name>
        <dbReference type="ChEBI" id="CHEBI:23378"/>
    </cofactor>
    <text evidence="7">Binds 1 copper ion per subunit.</text>
</comment>
<dbReference type="InterPro" id="IPR052721">
    <property type="entry name" value="ET_Amicyanin"/>
</dbReference>
<evidence type="ECO:0000256" key="8">
    <source>
        <dbReference type="SAM" id="Phobius"/>
    </source>
</evidence>
<dbReference type="Proteomes" id="UP000006101">
    <property type="component" value="Chromosome"/>
</dbReference>
<evidence type="ECO:0000259" key="9">
    <source>
        <dbReference type="Pfam" id="PF00127"/>
    </source>
</evidence>
<protein>
    <submittedName>
        <fullName evidence="10">Blue (Type1) copper domain-containing protein</fullName>
    </submittedName>
</protein>
<evidence type="ECO:0000256" key="3">
    <source>
        <dbReference type="ARBA" id="ARBA00022723"/>
    </source>
</evidence>
<dbReference type="KEGG" id="nkr:NKOR_07890"/>
<evidence type="ECO:0000256" key="7">
    <source>
        <dbReference type="PIRSR" id="PIRSR602386-1"/>
    </source>
</evidence>
<sequence length="154" mass="16978">MIKKITAYGIIGIVIIIALAVAFSNFDVDSQPEPEPQPAPESTSDSVKEIFQSESKIKGDVIMPTKVSRPGCEAEDRCYIPSVITISAGESVTWVNEDSAFHSVTSGFYDAPIDLFDSGYMDPFEAYTLTFDDVGTFDYFCTLHPWMQGQVIVE</sequence>
<dbReference type="GeneID" id="13724418"/>
<dbReference type="PANTHER" id="PTHR36507:SF1">
    <property type="entry name" value="BLL1555 PROTEIN"/>
    <property type="match status" value="1"/>
</dbReference>
<dbReference type="GO" id="GO:0009055">
    <property type="term" value="F:electron transfer activity"/>
    <property type="evidence" value="ECO:0007669"/>
    <property type="project" value="InterPro"/>
</dbReference>
<comment type="subcellular location">
    <subcellularLocation>
        <location evidence="1">Periplasm</location>
    </subcellularLocation>
</comment>
<evidence type="ECO:0000256" key="1">
    <source>
        <dbReference type="ARBA" id="ARBA00004418"/>
    </source>
</evidence>
<evidence type="ECO:0000256" key="4">
    <source>
        <dbReference type="ARBA" id="ARBA00022764"/>
    </source>
</evidence>
<organism evidence="10 11">
    <name type="scientific">Candidatus Nitrosopumilus koreensis AR1</name>
    <dbReference type="NCBI Taxonomy" id="1229908"/>
    <lineage>
        <taxon>Archaea</taxon>
        <taxon>Nitrososphaerota</taxon>
        <taxon>Nitrososphaeria</taxon>
        <taxon>Nitrosopumilales</taxon>
        <taxon>Nitrosopumilaceae</taxon>
        <taxon>Nitrosopumilus</taxon>
    </lineage>
</organism>
<dbReference type="InterPro" id="IPR008972">
    <property type="entry name" value="Cupredoxin"/>
</dbReference>
<reference evidence="10 11" key="1">
    <citation type="journal article" date="2012" name="J. Bacteriol.">
        <title>Draft Genome Sequence of an Ammonia-Oxidizing Archaeon, "Candidatus Nitrosopumilus koreensis" AR1, from Marine Sediment.</title>
        <authorList>
            <person name="Park S.J."/>
            <person name="Kim J.G."/>
            <person name="Jung M.Y."/>
            <person name="Kim S.J."/>
            <person name="Cha I.T."/>
            <person name="Kwon K."/>
            <person name="Lee J.H."/>
            <person name="Rhee S.K."/>
        </authorList>
    </citation>
    <scope>NUCLEOTIDE SEQUENCE [LARGE SCALE GENOMIC DNA]</scope>
    <source>
        <strain evidence="10 11">AR1</strain>
    </source>
</reference>
<keyword evidence="8" id="KW-0812">Transmembrane</keyword>
<evidence type="ECO:0000313" key="11">
    <source>
        <dbReference type="Proteomes" id="UP000006101"/>
    </source>
</evidence>
<dbReference type="SUPFAM" id="SSF49503">
    <property type="entry name" value="Cupredoxins"/>
    <property type="match status" value="1"/>
</dbReference>
<dbReference type="STRING" id="1229908.NKOR_07890"/>
<evidence type="ECO:0000256" key="2">
    <source>
        <dbReference type="ARBA" id="ARBA00022448"/>
    </source>
</evidence>
<dbReference type="HOGENOM" id="CLU_084115_2_1_2"/>
<dbReference type="AlphaFoldDB" id="K0B7H7"/>
<dbReference type="Pfam" id="PF00127">
    <property type="entry name" value="Copper-bind"/>
    <property type="match status" value="1"/>
</dbReference>
<keyword evidence="5" id="KW-0249">Electron transport</keyword>
<dbReference type="GO" id="GO:0005507">
    <property type="term" value="F:copper ion binding"/>
    <property type="evidence" value="ECO:0007669"/>
    <property type="project" value="InterPro"/>
</dbReference>
<dbReference type="PANTHER" id="PTHR36507">
    <property type="entry name" value="BLL1555 PROTEIN"/>
    <property type="match status" value="1"/>
</dbReference>